<keyword evidence="9" id="KW-1185">Reference proteome</keyword>
<evidence type="ECO:0000313" key="9">
    <source>
        <dbReference type="Proteomes" id="UP000735302"/>
    </source>
</evidence>
<dbReference type="GO" id="GO:0005789">
    <property type="term" value="C:endoplasmic reticulum membrane"/>
    <property type="evidence" value="ECO:0007669"/>
    <property type="project" value="TreeGrafter"/>
</dbReference>
<feature type="compositionally biased region" description="Polar residues" evidence="6">
    <location>
        <begin position="313"/>
        <end position="323"/>
    </location>
</feature>
<protein>
    <submittedName>
        <fullName evidence="8">Long-chain fatty acid transport protein</fullName>
    </submittedName>
</protein>
<dbReference type="GO" id="GO:0005324">
    <property type="term" value="F:long-chain fatty acid transmembrane transporter activity"/>
    <property type="evidence" value="ECO:0007669"/>
    <property type="project" value="TreeGrafter"/>
</dbReference>
<dbReference type="InterPro" id="IPR001878">
    <property type="entry name" value="Znf_CCHC"/>
</dbReference>
<evidence type="ECO:0000256" key="2">
    <source>
        <dbReference type="ARBA" id="ARBA00022598"/>
    </source>
</evidence>
<evidence type="ECO:0000313" key="8">
    <source>
        <dbReference type="EMBL" id="GFO24753.1"/>
    </source>
</evidence>
<dbReference type="PROSITE" id="PS50158">
    <property type="entry name" value="ZF_CCHC"/>
    <property type="match status" value="1"/>
</dbReference>
<name>A0AAV4C003_9GAST</name>
<evidence type="ECO:0000259" key="7">
    <source>
        <dbReference type="PROSITE" id="PS50158"/>
    </source>
</evidence>
<proteinExistence type="inferred from homology"/>
<dbReference type="InterPro" id="IPR042099">
    <property type="entry name" value="ANL_N_sf"/>
</dbReference>
<gene>
    <name evidence="8" type="ORF">PoB_005125800</name>
</gene>
<dbReference type="Proteomes" id="UP000735302">
    <property type="component" value="Unassembled WGS sequence"/>
</dbReference>
<dbReference type="Gene3D" id="3.40.50.12780">
    <property type="entry name" value="N-terminal domain of ligase-like"/>
    <property type="match status" value="1"/>
</dbReference>
<comment type="caution">
    <text evidence="8">The sequence shown here is derived from an EMBL/GenBank/DDBJ whole genome shotgun (WGS) entry which is preliminary data.</text>
</comment>
<evidence type="ECO:0000256" key="1">
    <source>
        <dbReference type="ARBA" id="ARBA00006432"/>
    </source>
</evidence>
<dbReference type="GO" id="GO:0004467">
    <property type="term" value="F:long-chain fatty acid-CoA ligase activity"/>
    <property type="evidence" value="ECO:0007669"/>
    <property type="project" value="TreeGrafter"/>
</dbReference>
<keyword evidence="4" id="KW-0067">ATP-binding</keyword>
<dbReference type="PANTHER" id="PTHR43107:SF15">
    <property type="entry name" value="FATTY ACID TRANSPORT PROTEIN 3, ISOFORM A"/>
    <property type="match status" value="1"/>
</dbReference>
<dbReference type="GO" id="GO:0005886">
    <property type="term" value="C:plasma membrane"/>
    <property type="evidence" value="ECO:0007669"/>
    <property type="project" value="TreeGrafter"/>
</dbReference>
<organism evidence="8 9">
    <name type="scientific">Plakobranchus ocellatus</name>
    <dbReference type="NCBI Taxonomy" id="259542"/>
    <lineage>
        <taxon>Eukaryota</taxon>
        <taxon>Metazoa</taxon>
        <taxon>Spiralia</taxon>
        <taxon>Lophotrochozoa</taxon>
        <taxon>Mollusca</taxon>
        <taxon>Gastropoda</taxon>
        <taxon>Heterobranchia</taxon>
        <taxon>Euthyneura</taxon>
        <taxon>Panpulmonata</taxon>
        <taxon>Sacoglossa</taxon>
        <taxon>Placobranchoidea</taxon>
        <taxon>Plakobranchidae</taxon>
        <taxon>Plakobranchus</taxon>
    </lineage>
</organism>
<dbReference type="SUPFAM" id="SSF56801">
    <property type="entry name" value="Acetyl-CoA synthetase-like"/>
    <property type="match status" value="1"/>
</dbReference>
<keyword evidence="5" id="KW-0863">Zinc-finger</keyword>
<dbReference type="GO" id="GO:0003676">
    <property type="term" value="F:nucleic acid binding"/>
    <property type="evidence" value="ECO:0007669"/>
    <property type="project" value="InterPro"/>
</dbReference>
<keyword evidence="5" id="KW-0479">Metal-binding</keyword>
<feature type="domain" description="CCHC-type" evidence="7">
    <location>
        <begin position="217"/>
        <end position="230"/>
    </location>
</feature>
<evidence type="ECO:0000256" key="6">
    <source>
        <dbReference type="SAM" id="MobiDB-lite"/>
    </source>
</evidence>
<dbReference type="GO" id="GO:0008270">
    <property type="term" value="F:zinc ion binding"/>
    <property type="evidence" value="ECO:0007669"/>
    <property type="project" value="UniProtKB-KW"/>
</dbReference>
<dbReference type="PANTHER" id="PTHR43107">
    <property type="entry name" value="LONG-CHAIN FATTY ACID TRANSPORT PROTEIN"/>
    <property type="match status" value="1"/>
</dbReference>
<dbReference type="SUPFAM" id="SSF57756">
    <property type="entry name" value="Retrovirus zinc finger-like domains"/>
    <property type="match status" value="1"/>
</dbReference>
<evidence type="ECO:0000256" key="4">
    <source>
        <dbReference type="ARBA" id="ARBA00022840"/>
    </source>
</evidence>
<sequence>MCRLRVGHTWLTQSYLLKNEVQPFCYACDSLYTVRHILIECPDFQDTRRKYFSVTDMYRLFREVAQYIGEICRYLLAQPPRPEEQQHLVRVMFGNGIKPQIWPQFQQRFGIKLIGEFYGATEGNCNIVNFENKVGAVGFCTRIAPFLYPITLVKVDPHTNNIVRDRDGVCVLAKPVWGPEKECAPPWLPRQGRLSPMDCLSSGLVTTIWPLKPAAVCVRCGKGGHAERDCLADPHCLNCRGDHAASSKTCPKFLEEQAILHYKAENGDTFQQARKAVVIELHKMISTGTFASAVKTQLRMKPAALPKGRKAQKNSLALSPQRATETEVPVTGPKNKKDRRTLGKHSMVLRLWRWMLRILYPQFGGIPPPPAP</sequence>
<evidence type="ECO:0000256" key="5">
    <source>
        <dbReference type="PROSITE-ProRule" id="PRU00047"/>
    </source>
</evidence>
<reference evidence="8 9" key="1">
    <citation type="journal article" date="2021" name="Elife">
        <title>Chloroplast acquisition without the gene transfer in kleptoplastic sea slugs, Plakobranchus ocellatus.</title>
        <authorList>
            <person name="Maeda T."/>
            <person name="Takahashi S."/>
            <person name="Yoshida T."/>
            <person name="Shimamura S."/>
            <person name="Takaki Y."/>
            <person name="Nagai Y."/>
            <person name="Toyoda A."/>
            <person name="Suzuki Y."/>
            <person name="Arimoto A."/>
            <person name="Ishii H."/>
            <person name="Satoh N."/>
            <person name="Nishiyama T."/>
            <person name="Hasebe M."/>
            <person name="Maruyama T."/>
            <person name="Minagawa J."/>
            <person name="Obokata J."/>
            <person name="Shigenobu S."/>
        </authorList>
    </citation>
    <scope>NUCLEOTIDE SEQUENCE [LARGE SCALE GENOMIC DNA]</scope>
</reference>
<evidence type="ECO:0000256" key="3">
    <source>
        <dbReference type="ARBA" id="ARBA00022741"/>
    </source>
</evidence>
<keyword evidence="5" id="KW-0862">Zinc</keyword>
<dbReference type="InterPro" id="IPR036875">
    <property type="entry name" value="Znf_CCHC_sf"/>
</dbReference>
<keyword evidence="2" id="KW-0436">Ligase</keyword>
<dbReference type="EMBL" id="BLXT01005626">
    <property type="protein sequence ID" value="GFO24753.1"/>
    <property type="molecule type" value="Genomic_DNA"/>
</dbReference>
<keyword evidence="3" id="KW-0547">Nucleotide-binding</keyword>
<comment type="similarity">
    <text evidence="1">Belongs to the ATP-dependent AMP-binding enzyme family.</text>
</comment>
<dbReference type="AlphaFoldDB" id="A0AAV4C003"/>
<feature type="region of interest" description="Disordered" evidence="6">
    <location>
        <begin position="305"/>
        <end position="342"/>
    </location>
</feature>
<dbReference type="GO" id="GO:0044539">
    <property type="term" value="P:long-chain fatty acid import into cell"/>
    <property type="evidence" value="ECO:0007669"/>
    <property type="project" value="TreeGrafter"/>
</dbReference>
<accession>A0AAV4C003</accession>
<dbReference type="GO" id="GO:0005524">
    <property type="term" value="F:ATP binding"/>
    <property type="evidence" value="ECO:0007669"/>
    <property type="project" value="UniProtKB-KW"/>
</dbReference>